<evidence type="ECO:0000256" key="3">
    <source>
        <dbReference type="ARBA" id="ARBA00022801"/>
    </source>
</evidence>
<gene>
    <name evidence="10" type="ORF">GPZ80_14365</name>
</gene>
<dbReference type="InterPro" id="IPR000209">
    <property type="entry name" value="Peptidase_S8/S53_dom"/>
</dbReference>
<evidence type="ECO:0000259" key="8">
    <source>
        <dbReference type="Pfam" id="PF00082"/>
    </source>
</evidence>
<feature type="active site" description="Charge relay system" evidence="5">
    <location>
        <position position="411"/>
    </location>
</feature>
<dbReference type="InterPro" id="IPR015500">
    <property type="entry name" value="Peptidase_S8_subtilisin-rel"/>
</dbReference>
<accession>A0ABR7L741</accession>
<feature type="signal peptide" evidence="7">
    <location>
        <begin position="1"/>
        <end position="31"/>
    </location>
</feature>
<feature type="domain" description="Peptidase S8/S53" evidence="8">
    <location>
        <begin position="153"/>
        <end position="457"/>
    </location>
</feature>
<dbReference type="InterPro" id="IPR013783">
    <property type="entry name" value="Ig-like_fold"/>
</dbReference>
<evidence type="ECO:0000256" key="2">
    <source>
        <dbReference type="ARBA" id="ARBA00022670"/>
    </source>
</evidence>
<dbReference type="PROSITE" id="PS00138">
    <property type="entry name" value="SUBTILASE_SER"/>
    <property type="match status" value="1"/>
</dbReference>
<keyword evidence="11" id="KW-1185">Reference proteome</keyword>
<protein>
    <submittedName>
        <fullName evidence="10">S8 family serine peptidase</fullName>
    </submittedName>
</protein>
<dbReference type="PANTHER" id="PTHR43806:SF11">
    <property type="entry name" value="CEREVISIN-RELATED"/>
    <property type="match status" value="1"/>
</dbReference>
<dbReference type="PANTHER" id="PTHR43806">
    <property type="entry name" value="PEPTIDASE S8"/>
    <property type="match status" value="1"/>
</dbReference>
<dbReference type="InterPro" id="IPR015919">
    <property type="entry name" value="Cadherin-like_sf"/>
</dbReference>
<dbReference type="InterPro" id="IPR034176">
    <property type="entry name" value="Peptidases_S8_13"/>
</dbReference>
<dbReference type="Pfam" id="PF22148">
    <property type="entry name" value="Fervidolysin_NPro-like"/>
    <property type="match status" value="1"/>
</dbReference>
<feature type="active site" description="Charge relay system" evidence="5">
    <location>
        <position position="222"/>
    </location>
</feature>
<dbReference type="PROSITE" id="PS51892">
    <property type="entry name" value="SUBTILASE"/>
    <property type="match status" value="1"/>
</dbReference>
<dbReference type="InterPro" id="IPR036852">
    <property type="entry name" value="Peptidase_S8/S53_dom_sf"/>
</dbReference>
<name>A0ABR7L741_9PSEU</name>
<evidence type="ECO:0000256" key="6">
    <source>
        <dbReference type="SAM" id="MobiDB-lite"/>
    </source>
</evidence>
<feature type="region of interest" description="Disordered" evidence="6">
    <location>
        <begin position="185"/>
        <end position="219"/>
    </location>
</feature>
<feature type="active site" description="Charge relay system" evidence="5">
    <location>
        <position position="162"/>
    </location>
</feature>
<proteinExistence type="inferred from homology"/>
<dbReference type="PRINTS" id="PR00723">
    <property type="entry name" value="SUBTILISIN"/>
</dbReference>
<evidence type="ECO:0000256" key="7">
    <source>
        <dbReference type="SAM" id="SignalP"/>
    </source>
</evidence>
<sequence>MVHVGRKTWAVVAVGAAAVAGTGIVSLTATAAQPAPAAPAVQSAPARLIVGYKSQAEQAGSDNAVKAHLAAKAQSLTLQRRLGTGAVLVDVGGADSTALIKALQADPNVAFVEPELRATTMAAPNDPDYSKQWHYFEEKAGMNVPGAWSSTTGAGVTVAVIDTGYAKHSDLDANTVAGYDFVSNSSAARDNDGRDPNPADQGDWSAAGECGTNSPAANSSWHGTHVAGTIAAATNNAKGVAGVAYDAKIQHVRVLAKCGGSFADIDDGIVWASGGTVNGVPANKTPAKVLNLSLGGQATCPTNTQNAINGAVQRGSVVVVAAGNSGKDAAGFTPASCKNVVVVAATDRDGNRAQFRSDNTASSNYGTVVDIAAPGGETWTASDRSNGILSTLNSGTTTPSTESYAFYQGTSMATPHVAGLAALMLSKKSDLTPAQVEAAIKQNARPLPGTCTGGCGAGIADAAKTVSSLGDTVGGPAVTNPGNQTGKVGVATSLQVKATDPAGKTLAYSASGLPAGLSINSTSGLISGTPTTAGTSNVTVTATNTDSKSGNTTFTWTVAGDGTGGAVTVTRPQDQWGFKGWTIQALQIQASSTAGGTLTFSATGLPPGLTISASGRITGTPTTSGNYSVTVTAKDSGGGTGSTTFGWRVY</sequence>
<keyword evidence="3 5" id="KW-0378">Hydrolase</keyword>
<dbReference type="SUPFAM" id="SSF49313">
    <property type="entry name" value="Cadherin-like"/>
    <property type="match status" value="2"/>
</dbReference>
<dbReference type="Proteomes" id="UP000734823">
    <property type="component" value="Unassembled WGS sequence"/>
</dbReference>
<dbReference type="PROSITE" id="PS00137">
    <property type="entry name" value="SUBTILASE_HIS"/>
    <property type="match status" value="1"/>
</dbReference>
<dbReference type="Pfam" id="PF05345">
    <property type="entry name" value="He_PIG"/>
    <property type="match status" value="2"/>
</dbReference>
<comment type="caution">
    <text evidence="10">The sequence shown here is derived from an EMBL/GenBank/DDBJ whole genome shotgun (WGS) entry which is preliminary data.</text>
</comment>
<dbReference type="InterPro" id="IPR022398">
    <property type="entry name" value="Peptidase_S8_His-AS"/>
</dbReference>
<feature type="chain" id="PRO_5045164441" evidence="7">
    <location>
        <begin position="32"/>
        <end position="650"/>
    </location>
</feature>
<dbReference type="InterPro" id="IPR054399">
    <property type="entry name" value="Fervidolysin-like_N_prodom"/>
</dbReference>
<dbReference type="CDD" id="cd07496">
    <property type="entry name" value="Peptidases_S8_13"/>
    <property type="match status" value="1"/>
</dbReference>
<keyword evidence="7" id="KW-0732">Signal</keyword>
<organism evidence="10 11">
    <name type="scientific">Actinokineospora xionganensis</name>
    <dbReference type="NCBI Taxonomy" id="2684470"/>
    <lineage>
        <taxon>Bacteria</taxon>
        <taxon>Bacillati</taxon>
        <taxon>Actinomycetota</taxon>
        <taxon>Actinomycetes</taxon>
        <taxon>Pseudonocardiales</taxon>
        <taxon>Pseudonocardiaceae</taxon>
        <taxon>Actinokineospora</taxon>
    </lineage>
</organism>
<comment type="similarity">
    <text evidence="1 5">Belongs to the peptidase S8 family.</text>
</comment>
<evidence type="ECO:0000256" key="5">
    <source>
        <dbReference type="PROSITE-ProRule" id="PRU01240"/>
    </source>
</evidence>
<evidence type="ECO:0000313" key="10">
    <source>
        <dbReference type="EMBL" id="MBC6448353.1"/>
    </source>
</evidence>
<dbReference type="Gene3D" id="2.60.40.10">
    <property type="entry name" value="Immunoglobulins"/>
    <property type="match status" value="2"/>
</dbReference>
<dbReference type="EMBL" id="JABVED010000007">
    <property type="protein sequence ID" value="MBC6448353.1"/>
    <property type="molecule type" value="Genomic_DNA"/>
</dbReference>
<evidence type="ECO:0000256" key="4">
    <source>
        <dbReference type="ARBA" id="ARBA00022825"/>
    </source>
</evidence>
<evidence type="ECO:0000256" key="1">
    <source>
        <dbReference type="ARBA" id="ARBA00011073"/>
    </source>
</evidence>
<keyword evidence="4 5" id="KW-0720">Serine protease</keyword>
<evidence type="ECO:0000313" key="11">
    <source>
        <dbReference type="Proteomes" id="UP000734823"/>
    </source>
</evidence>
<dbReference type="InterPro" id="IPR023828">
    <property type="entry name" value="Peptidase_S8_Ser-AS"/>
</dbReference>
<feature type="domain" description="Fervidolysin-like N-terminal prodomain" evidence="9">
    <location>
        <begin position="33"/>
        <end position="114"/>
    </location>
</feature>
<dbReference type="Pfam" id="PF00082">
    <property type="entry name" value="Peptidase_S8"/>
    <property type="match status" value="1"/>
</dbReference>
<reference evidence="10 11" key="1">
    <citation type="submission" date="2020-06" db="EMBL/GenBank/DDBJ databases">
        <title>Actinokineospora xiongansis sp. nov., isolated from soil of Baiyangdian.</title>
        <authorList>
            <person name="Zhang X."/>
        </authorList>
    </citation>
    <scope>NUCLEOTIDE SEQUENCE [LARGE SCALE GENOMIC DNA]</scope>
    <source>
        <strain evidence="10 11">HBU206404</strain>
    </source>
</reference>
<evidence type="ECO:0000259" key="9">
    <source>
        <dbReference type="Pfam" id="PF22148"/>
    </source>
</evidence>
<dbReference type="InterPro" id="IPR050131">
    <property type="entry name" value="Peptidase_S8_subtilisin-like"/>
</dbReference>
<dbReference type="Gene3D" id="3.40.50.200">
    <property type="entry name" value="Peptidase S8/S53 domain"/>
    <property type="match status" value="1"/>
</dbReference>
<keyword evidence="2 5" id="KW-0645">Protease</keyword>
<dbReference type="SUPFAM" id="SSF52743">
    <property type="entry name" value="Subtilisin-like"/>
    <property type="match status" value="1"/>
</dbReference>